<evidence type="ECO:0000256" key="1">
    <source>
        <dbReference type="SAM" id="MobiDB-lite"/>
    </source>
</evidence>
<evidence type="ECO:0000313" key="2">
    <source>
        <dbReference type="EMBL" id="CAI2383423.1"/>
    </source>
</evidence>
<reference evidence="2" key="1">
    <citation type="submission" date="2023-07" db="EMBL/GenBank/DDBJ databases">
        <authorList>
            <consortium name="AG Swart"/>
            <person name="Singh M."/>
            <person name="Singh A."/>
            <person name="Seah K."/>
            <person name="Emmerich C."/>
        </authorList>
    </citation>
    <scope>NUCLEOTIDE SEQUENCE</scope>
    <source>
        <strain evidence="2">DP1</strain>
    </source>
</reference>
<feature type="compositionally biased region" description="Basic residues" evidence="1">
    <location>
        <begin position="259"/>
        <end position="268"/>
    </location>
</feature>
<protein>
    <submittedName>
        <fullName evidence="2">Uncharacterized protein</fullName>
    </submittedName>
</protein>
<dbReference type="Proteomes" id="UP001295684">
    <property type="component" value="Unassembled WGS sequence"/>
</dbReference>
<dbReference type="EMBL" id="CAMPGE010025686">
    <property type="protein sequence ID" value="CAI2383423.1"/>
    <property type="molecule type" value="Genomic_DNA"/>
</dbReference>
<comment type="caution">
    <text evidence="2">The sequence shown here is derived from an EMBL/GenBank/DDBJ whole genome shotgun (WGS) entry which is preliminary data.</text>
</comment>
<accession>A0AAD2D8L0</accession>
<sequence>MKFRTRYLSKTKKKPINPLFSSFSPMLSKSQILHQKHKIRNLMSKTKNFKANQGAIKVVGEFEKYLKDIEMTRDEKERHQAIGNMFCQLATTGKKTDNFTKISNEINLAYKLPEKPPKKTQENKKEEALPKTDKELMDEFIMELIQQKGLEVIINRKPNTNEEEKDTKHGKDTLVVSKPLNLHLNNSQSFSNIKSLKNSSESSFAVRHPIHLRNIKSDNNIVLNLKSLNRPDGQITFTENADIFKQKKSKRGLKDNSKRKPLKKNIKPKKAVKARYLSHFLMNSQEFFPSPDQIEGKLSHEFYQLARDEEDIKQLRKETKELCEKHRLHQP</sequence>
<gene>
    <name evidence="2" type="ORF">ECRASSUSDP1_LOCUS24922</name>
</gene>
<feature type="region of interest" description="Disordered" evidence="1">
    <location>
        <begin position="248"/>
        <end position="268"/>
    </location>
</feature>
<evidence type="ECO:0000313" key="3">
    <source>
        <dbReference type="Proteomes" id="UP001295684"/>
    </source>
</evidence>
<proteinExistence type="predicted"/>
<organism evidence="2 3">
    <name type="scientific">Euplotes crassus</name>
    <dbReference type="NCBI Taxonomy" id="5936"/>
    <lineage>
        <taxon>Eukaryota</taxon>
        <taxon>Sar</taxon>
        <taxon>Alveolata</taxon>
        <taxon>Ciliophora</taxon>
        <taxon>Intramacronucleata</taxon>
        <taxon>Spirotrichea</taxon>
        <taxon>Hypotrichia</taxon>
        <taxon>Euplotida</taxon>
        <taxon>Euplotidae</taxon>
        <taxon>Moneuplotes</taxon>
    </lineage>
</organism>
<keyword evidence="3" id="KW-1185">Reference proteome</keyword>
<name>A0AAD2D8L0_EUPCR</name>
<dbReference type="AlphaFoldDB" id="A0AAD2D8L0"/>